<reference evidence="3" key="1">
    <citation type="journal article" date="2019" name="Int. J. Syst. Evol. Microbiol.">
        <title>The Global Catalogue of Microorganisms (GCM) 10K type strain sequencing project: providing services to taxonomists for standard genome sequencing and annotation.</title>
        <authorList>
            <consortium name="The Broad Institute Genomics Platform"/>
            <consortium name="The Broad Institute Genome Sequencing Center for Infectious Disease"/>
            <person name="Wu L."/>
            <person name="Ma J."/>
        </authorList>
    </citation>
    <scope>NUCLEOTIDE SEQUENCE [LARGE SCALE GENOMIC DNA]</scope>
    <source>
        <strain evidence="3">CGMCC 4.7241</strain>
    </source>
</reference>
<dbReference type="Pfam" id="PF13619">
    <property type="entry name" value="KTSC"/>
    <property type="match status" value="1"/>
</dbReference>
<dbReference type="InterPro" id="IPR025309">
    <property type="entry name" value="KTSC_dom"/>
</dbReference>
<protein>
    <submittedName>
        <fullName evidence="2">KTSC domain-containing protein</fullName>
    </submittedName>
</protein>
<proteinExistence type="predicted"/>
<sequence length="70" mass="7973">MKRQRIQSSSVASVGYDLDSRTLELEYVGGDVYQYYDVPPLVHTALLATRSVGAFVNRRVKTSYRFEQIA</sequence>
<evidence type="ECO:0000313" key="3">
    <source>
        <dbReference type="Proteomes" id="UP001595699"/>
    </source>
</evidence>
<dbReference type="Proteomes" id="UP001595699">
    <property type="component" value="Unassembled WGS sequence"/>
</dbReference>
<evidence type="ECO:0000259" key="1">
    <source>
        <dbReference type="Pfam" id="PF13619"/>
    </source>
</evidence>
<keyword evidence="3" id="KW-1185">Reference proteome</keyword>
<gene>
    <name evidence="2" type="ORF">ACFOUW_16520</name>
</gene>
<dbReference type="RefSeq" id="WP_205118741.1">
    <property type="nucleotide sequence ID" value="NZ_JAFBCM010000001.1"/>
</dbReference>
<feature type="domain" description="KTSC" evidence="1">
    <location>
        <begin position="7"/>
        <end position="64"/>
    </location>
</feature>
<evidence type="ECO:0000313" key="2">
    <source>
        <dbReference type="EMBL" id="MFC3762447.1"/>
    </source>
</evidence>
<organism evidence="2 3">
    <name type="scientific">Tenggerimyces flavus</name>
    <dbReference type="NCBI Taxonomy" id="1708749"/>
    <lineage>
        <taxon>Bacteria</taxon>
        <taxon>Bacillati</taxon>
        <taxon>Actinomycetota</taxon>
        <taxon>Actinomycetes</taxon>
        <taxon>Propionibacteriales</taxon>
        <taxon>Nocardioidaceae</taxon>
        <taxon>Tenggerimyces</taxon>
    </lineage>
</organism>
<name>A0ABV7YCU4_9ACTN</name>
<accession>A0ABV7YCU4</accession>
<dbReference type="EMBL" id="JBHRZH010000015">
    <property type="protein sequence ID" value="MFC3762447.1"/>
    <property type="molecule type" value="Genomic_DNA"/>
</dbReference>
<comment type="caution">
    <text evidence="2">The sequence shown here is derived from an EMBL/GenBank/DDBJ whole genome shotgun (WGS) entry which is preliminary data.</text>
</comment>